<evidence type="ECO:0000259" key="3">
    <source>
        <dbReference type="Pfam" id="PF14432"/>
    </source>
</evidence>
<proteinExistence type="predicted"/>
<dbReference type="PANTHER" id="PTHR47926:SF537">
    <property type="entry name" value="PENTACOTRIPEPTIDE-REPEAT REGION OF PRORP DOMAIN-CONTAINING PROTEIN"/>
    <property type="match status" value="1"/>
</dbReference>
<dbReference type="PROSITE" id="PS51375">
    <property type="entry name" value="PPR"/>
    <property type="match status" value="2"/>
</dbReference>
<comment type="caution">
    <text evidence="4">The sequence shown here is derived from an EMBL/GenBank/DDBJ whole genome shotgun (WGS) entry which is preliminary data.</text>
</comment>
<dbReference type="FunFam" id="1.25.40.10:FF:000184">
    <property type="entry name" value="Pentatricopeptide repeat-containing protein, chloroplastic"/>
    <property type="match status" value="1"/>
</dbReference>
<dbReference type="InterPro" id="IPR046960">
    <property type="entry name" value="PPR_At4g14850-like_plant"/>
</dbReference>
<dbReference type="InterPro" id="IPR046848">
    <property type="entry name" value="E_motif"/>
</dbReference>
<evidence type="ECO:0000256" key="2">
    <source>
        <dbReference type="PROSITE-ProRule" id="PRU00708"/>
    </source>
</evidence>
<name>A0A9Q0HCM4_9MAGN</name>
<dbReference type="FunFam" id="1.25.40.10:FF:000427">
    <property type="entry name" value="Pentatricopeptide repeat-containing protein chloroplastic"/>
    <property type="match status" value="1"/>
</dbReference>
<dbReference type="InterPro" id="IPR046849">
    <property type="entry name" value="E2_motif"/>
</dbReference>
<evidence type="ECO:0000256" key="1">
    <source>
        <dbReference type="ARBA" id="ARBA00022737"/>
    </source>
</evidence>
<keyword evidence="5" id="KW-1185">Reference proteome</keyword>
<evidence type="ECO:0000313" key="4">
    <source>
        <dbReference type="EMBL" id="KAJ4961662.1"/>
    </source>
</evidence>
<feature type="repeat" description="PPR" evidence="2">
    <location>
        <begin position="294"/>
        <end position="328"/>
    </location>
</feature>
<dbReference type="PANTHER" id="PTHR47926">
    <property type="entry name" value="PENTATRICOPEPTIDE REPEAT-CONTAINING PROTEIN"/>
    <property type="match status" value="1"/>
</dbReference>
<dbReference type="Pfam" id="PF20430">
    <property type="entry name" value="Eplus_motif"/>
    <property type="match status" value="1"/>
</dbReference>
<dbReference type="Gene3D" id="1.25.40.10">
    <property type="entry name" value="Tetratricopeptide repeat domain"/>
    <property type="match status" value="3"/>
</dbReference>
<dbReference type="Pfam" id="PF14432">
    <property type="entry name" value="DYW_deaminase"/>
    <property type="match status" value="1"/>
</dbReference>
<dbReference type="InterPro" id="IPR032867">
    <property type="entry name" value="DYW_dom"/>
</dbReference>
<feature type="repeat" description="PPR" evidence="2">
    <location>
        <begin position="193"/>
        <end position="227"/>
    </location>
</feature>
<dbReference type="InterPro" id="IPR011990">
    <property type="entry name" value="TPR-like_helical_dom_sf"/>
</dbReference>
<dbReference type="Pfam" id="PF20431">
    <property type="entry name" value="E_motif"/>
    <property type="match status" value="1"/>
</dbReference>
<dbReference type="GO" id="GO:0008270">
    <property type="term" value="F:zinc ion binding"/>
    <property type="evidence" value="ECO:0007669"/>
    <property type="project" value="InterPro"/>
</dbReference>
<sequence length="601" mass="67885">MLSATSLNYRTSIHNPVRPLENSDPVSHHRPEFLHLPLLKRCTSLIHLKQIHAQIIKTASHHTDSLLAKLVNSLLDSSQMNYARQVFEEMSEPSTFVFNTMARANALGGSRKYAIELYIQMRFRGLEPDHFTFPILLRACAELNQGKGVHSLILKDQSFSSDIYSQTALIDFYSRHGNLECARLVFDKMPERNVVSWTAMITGYMKQKRYNEGLALFHQMQIAGVEINELTLVNVLSACAKLGAFEMGKWVHGYIDRNRIFLNPTLAAALIDMYVKCGYINEASQVFEKVPERSVSSWNSIIGGLAMHGHGEEALDKFKDMLASGTRPDEITFIGVLSACNHSLLVDKGRECFNSIKGVYGQEPNIKHYGCLVDLLGRSGNLDEAYKVIKEMPIEPNGVLWGSLLNACKRNANVYLAEIAMEQLVELEPFNDGNYVLMSNIYAAKLRWDNVAKVRNIMKDRGILKTPGCSSIEMDNTIHQFMAGDCRHPHSKEIYSMLDDVAERLKAVDFVPRTSQVLLDANEEEKRRGLCHHSEKLAIAFGLLRSSPGTPIRVMKNLRACSDCHLATKLISKIYSREIIVRDRTRFHHFKDGACSCNDSW</sequence>
<dbReference type="InterPro" id="IPR002885">
    <property type="entry name" value="PPR_rpt"/>
</dbReference>
<protein>
    <recommendedName>
        <fullName evidence="3">DYW domain-containing protein</fullName>
    </recommendedName>
</protein>
<dbReference type="NCBIfam" id="TIGR00756">
    <property type="entry name" value="PPR"/>
    <property type="match status" value="4"/>
</dbReference>
<dbReference type="GO" id="GO:0009451">
    <property type="term" value="P:RNA modification"/>
    <property type="evidence" value="ECO:0007669"/>
    <property type="project" value="InterPro"/>
</dbReference>
<organism evidence="4 5">
    <name type="scientific">Protea cynaroides</name>
    <dbReference type="NCBI Taxonomy" id="273540"/>
    <lineage>
        <taxon>Eukaryota</taxon>
        <taxon>Viridiplantae</taxon>
        <taxon>Streptophyta</taxon>
        <taxon>Embryophyta</taxon>
        <taxon>Tracheophyta</taxon>
        <taxon>Spermatophyta</taxon>
        <taxon>Magnoliopsida</taxon>
        <taxon>Proteales</taxon>
        <taxon>Proteaceae</taxon>
        <taxon>Protea</taxon>
    </lineage>
</organism>
<gene>
    <name evidence="4" type="ORF">NE237_021572</name>
</gene>
<dbReference type="Pfam" id="PF12854">
    <property type="entry name" value="PPR_1"/>
    <property type="match status" value="1"/>
</dbReference>
<dbReference type="Pfam" id="PF13041">
    <property type="entry name" value="PPR_2"/>
    <property type="match status" value="2"/>
</dbReference>
<dbReference type="OrthoDB" id="185373at2759"/>
<dbReference type="EMBL" id="JAMYWD010000009">
    <property type="protein sequence ID" value="KAJ4961662.1"/>
    <property type="molecule type" value="Genomic_DNA"/>
</dbReference>
<accession>A0A9Q0HCM4</accession>
<keyword evidence="1" id="KW-0677">Repeat</keyword>
<dbReference type="AlphaFoldDB" id="A0A9Q0HCM4"/>
<evidence type="ECO:0000313" key="5">
    <source>
        <dbReference type="Proteomes" id="UP001141806"/>
    </source>
</evidence>
<dbReference type="GO" id="GO:0003723">
    <property type="term" value="F:RNA binding"/>
    <property type="evidence" value="ECO:0007669"/>
    <property type="project" value="InterPro"/>
</dbReference>
<dbReference type="Proteomes" id="UP001141806">
    <property type="component" value="Unassembled WGS sequence"/>
</dbReference>
<reference evidence="4" key="1">
    <citation type="journal article" date="2023" name="Plant J.">
        <title>The genome of the king protea, Protea cynaroides.</title>
        <authorList>
            <person name="Chang J."/>
            <person name="Duong T.A."/>
            <person name="Schoeman C."/>
            <person name="Ma X."/>
            <person name="Roodt D."/>
            <person name="Barker N."/>
            <person name="Li Z."/>
            <person name="Van de Peer Y."/>
            <person name="Mizrachi E."/>
        </authorList>
    </citation>
    <scope>NUCLEOTIDE SEQUENCE</scope>
    <source>
        <tissue evidence="4">Young leaves</tissue>
    </source>
</reference>
<feature type="domain" description="DYW" evidence="3">
    <location>
        <begin position="510"/>
        <end position="601"/>
    </location>
</feature>
<dbReference type="Pfam" id="PF01535">
    <property type="entry name" value="PPR"/>
    <property type="match status" value="1"/>
</dbReference>